<evidence type="ECO:0000313" key="3">
    <source>
        <dbReference type="EMBL" id="AWB65676.1"/>
    </source>
</evidence>
<dbReference type="Proteomes" id="UP000244441">
    <property type="component" value="Chromosome"/>
</dbReference>
<gene>
    <name evidence="3" type="ORF">C2869_04140</name>
</gene>
<dbReference type="Gene3D" id="2.60.120.260">
    <property type="entry name" value="Galactose-binding domain-like"/>
    <property type="match status" value="1"/>
</dbReference>
<organism evidence="3 4">
    <name type="scientific">Saccharobesus litoralis</name>
    <dbReference type="NCBI Taxonomy" id="2172099"/>
    <lineage>
        <taxon>Bacteria</taxon>
        <taxon>Pseudomonadati</taxon>
        <taxon>Pseudomonadota</taxon>
        <taxon>Gammaproteobacteria</taxon>
        <taxon>Alteromonadales</taxon>
        <taxon>Alteromonadaceae</taxon>
        <taxon>Saccharobesus</taxon>
    </lineage>
</organism>
<dbReference type="SMART" id="SM00635">
    <property type="entry name" value="BID_2"/>
    <property type="match status" value="2"/>
</dbReference>
<dbReference type="RefSeq" id="WP_108601751.1">
    <property type="nucleotide sequence ID" value="NZ_CP026604.1"/>
</dbReference>
<feature type="domain" description="BIG2" evidence="2">
    <location>
        <begin position="344"/>
        <end position="426"/>
    </location>
</feature>
<evidence type="ECO:0000313" key="4">
    <source>
        <dbReference type="Proteomes" id="UP000244441"/>
    </source>
</evidence>
<sequence length="613" mass="67509">MRNLCNKKPHMRMPEKTEFWRKNMSCFKQTLLTATMAAILAACSGDDIDRDFTNADFEPLTTEQPTIVVEISENDDITRVDLAQNINNSSGRTVSIINLDLAIIDEDGDGEVDKRPQTNGDGSVKTDPATGEVLMEDAVQEAPPYIRSIRQYGQPGYTVLDRYEAGILQDGLELVVQPFTWTDELKYGEEKEYKYDYFLSNTYNDGDFDFEDDYLKRTVIVKVTGAEDPVTDIEIVEGDTIKVPQGYDTAVTAQVFPDFASLPELVWTSADESIATVTSVPDDPDTPQNESLAQVVKGIASNGAIDAVVKVTASLKDGINKGSVYKEFDVVVSEFPSGPVGVEIQAGGQTKAAIPVALGIPFQLTAKVLPEDPNSGIDRTVMWESLNTDIATVDQNTGLVTIVNRYLGPVEIQVKTLVDNRISVIKINPKANPNYIYELNGDFESGEKTPWIHKWGTLDPIITVSADAARDGNYGLHLQAKDNGTTTGGLLLKENFLDPMLPNDFADGSRTGDKARTFQLTWDMKVNNFVAGENQAHTAIFFPNGSNWQIWKGGNKTGPVTSGDWQTYVHEFVEPDNWVGLADVRLVLQFAGTVGDIDAYYDNIKMTCIKNCD</sequence>
<name>A0A2S0VN97_9ALTE</name>
<dbReference type="Gene3D" id="2.60.40.1080">
    <property type="match status" value="2"/>
</dbReference>
<evidence type="ECO:0000256" key="1">
    <source>
        <dbReference type="SAM" id="MobiDB-lite"/>
    </source>
</evidence>
<evidence type="ECO:0000259" key="2">
    <source>
        <dbReference type="SMART" id="SM00635"/>
    </source>
</evidence>
<dbReference type="AlphaFoldDB" id="A0A2S0VN97"/>
<dbReference type="InterPro" id="IPR003343">
    <property type="entry name" value="Big_2"/>
</dbReference>
<feature type="region of interest" description="Disordered" evidence="1">
    <location>
        <begin position="108"/>
        <end position="128"/>
    </location>
</feature>
<reference evidence="3 4" key="1">
    <citation type="submission" date="2018-01" db="EMBL/GenBank/DDBJ databases">
        <title>Genome sequence of a Cantenovulum-like bacteria.</title>
        <authorList>
            <person name="Tan W.R."/>
            <person name="Lau N.-S."/>
            <person name="Go F."/>
            <person name="Amirul A.-A.A."/>
        </authorList>
    </citation>
    <scope>NUCLEOTIDE SEQUENCE [LARGE SCALE GENOMIC DNA]</scope>
    <source>
        <strain evidence="3 4">CCB-QB4</strain>
    </source>
</reference>
<dbReference type="SUPFAM" id="SSF49373">
    <property type="entry name" value="Invasin/intimin cell-adhesion fragments"/>
    <property type="match status" value="1"/>
</dbReference>
<dbReference type="KEGG" id="cate:C2869_04140"/>
<dbReference type="EMBL" id="CP026604">
    <property type="protein sequence ID" value="AWB65676.1"/>
    <property type="molecule type" value="Genomic_DNA"/>
</dbReference>
<keyword evidence="4" id="KW-1185">Reference proteome</keyword>
<accession>A0A2S0VN97</accession>
<dbReference type="InterPro" id="IPR008964">
    <property type="entry name" value="Invasin/intimin_cell_adhesion"/>
</dbReference>
<dbReference type="OrthoDB" id="6381623at2"/>
<dbReference type="Pfam" id="PF02368">
    <property type="entry name" value="Big_2"/>
    <property type="match status" value="1"/>
</dbReference>
<proteinExistence type="predicted"/>
<protein>
    <recommendedName>
        <fullName evidence="2">BIG2 domain-containing protein</fullName>
    </recommendedName>
</protein>
<feature type="domain" description="BIG2" evidence="2">
    <location>
        <begin position="229"/>
        <end position="321"/>
    </location>
</feature>